<sequence>QPYSLPNSPTLSPFWIPNYYYPGYPGYPNGPTYNPGTMFGPLTRSGAYPGMAYHTYMNSAQQGFIPHFTLNLPHNLVKFGGAYSHTKLFSAEYWYGANPMPLVNGYNDAWY</sequence>
<evidence type="ECO:0000313" key="1">
    <source>
        <dbReference type="EMBL" id="EQD74453.1"/>
    </source>
</evidence>
<dbReference type="AlphaFoldDB" id="T1C0S6"/>
<proteinExistence type="predicted"/>
<reference evidence="1" key="1">
    <citation type="submission" date="2013-08" db="EMBL/GenBank/DDBJ databases">
        <authorList>
            <person name="Mendez C."/>
            <person name="Richter M."/>
            <person name="Ferrer M."/>
            <person name="Sanchez J."/>
        </authorList>
    </citation>
    <scope>NUCLEOTIDE SEQUENCE</scope>
</reference>
<feature type="non-terminal residue" evidence="1">
    <location>
        <position position="1"/>
    </location>
</feature>
<accession>T1C0S6</accession>
<comment type="caution">
    <text evidence="1">The sequence shown here is derived from an EMBL/GenBank/DDBJ whole genome shotgun (WGS) entry which is preliminary data.</text>
</comment>
<dbReference type="EMBL" id="AUZY01001596">
    <property type="protein sequence ID" value="EQD74453.1"/>
    <property type="molecule type" value="Genomic_DNA"/>
</dbReference>
<feature type="non-terminal residue" evidence="1">
    <location>
        <position position="111"/>
    </location>
</feature>
<reference evidence="1" key="2">
    <citation type="journal article" date="2014" name="ISME J.">
        <title>Microbial stratification in low pH oxic and suboxic macroscopic growths along an acid mine drainage.</title>
        <authorList>
            <person name="Mendez-Garcia C."/>
            <person name="Mesa V."/>
            <person name="Sprenger R.R."/>
            <person name="Richter M."/>
            <person name="Diez M.S."/>
            <person name="Solano J."/>
            <person name="Bargiela R."/>
            <person name="Golyshina O.V."/>
            <person name="Manteca A."/>
            <person name="Ramos J.L."/>
            <person name="Gallego J.R."/>
            <person name="Llorente I."/>
            <person name="Martins Dos Santos V.A."/>
            <person name="Jensen O.N."/>
            <person name="Pelaez A.I."/>
            <person name="Sanchez J."/>
            <person name="Ferrer M."/>
        </authorList>
    </citation>
    <scope>NUCLEOTIDE SEQUENCE</scope>
</reference>
<protein>
    <submittedName>
        <fullName evidence="1">Uncharacterized protein</fullName>
    </submittedName>
</protein>
<organism evidence="1">
    <name type="scientific">mine drainage metagenome</name>
    <dbReference type="NCBI Taxonomy" id="410659"/>
    <lineage>
        <taxon>unclassified sequences</taxon>
        <taxon>metagenomes</taxon>
        <taxon>ecological metagenomes</taxon>
    </lineage>
</organism>
<name>T1C0S6_9ZZZZ</name>
<gene>
    <name evidence="1" type="ORF">B1B_02658</name>
</gene>